<evidence type="ECO:0000313" key="2">
    <source>
        <dbReference type="EMBL" id="ASC70183.1"/>
    </source>
</evidence>
<dbReference type="EMBL" id="CP021983">
    <property type="protein sequence ID" value="ASC70183.1"/>
    <property type="molecule type" value="Genomic_DNA"/>
</dbReference>
<organism evidence="2 3">
    <name type="scientific">Halomicronema hongdechloris C2206</name>
    <dbReference type="NCBI Taxonomy" id="1641165"/>
    <lineage>
        <taxon>Bacteria</taxon>
        <taxon>Bacillati</taxon>
        <taxon>Cyanobacteriota</taxon>
        <taxon>Cyanophyceae</taxon>
        <taxon>Nodosilineales</taxon>
        <taxon>Nodosilineaceae</taxon>
        <taxon>Halomicronema</taxon>
    </lineage>
</organism>
<dbReference type="SUPFAM" id="SSF56235">
    <property type="entry name" value="N-terminal nucleophile aminohydrolases (Ntn hydrolases)"/>
    <property type="match status" value="1"/>
</dbReference>
<dbReference type="STRING" id="1641165.XM38_04375"/>
<protein>
    <recommendedName>
        <fullName evidence="1">Peptidase C45 hydrolase domain-containing protein</fullName>
    </recommendedName>
</protein>
<reference evidence="2 3" key="1">
    <citation type="journal article" date="2016" name="Biochim. Biophys. Acta">
        <title>Characterization of red-shifted phycobilisomes isolated from the chlorophyll f-containing cyanobacterium Halomicronema hongdechloris.</title>
        <authorList>
            <person name="Li Y."/>
            <person name="Lin Y."/>
            <person name="Garvey C.J."/>
            <person name="Birch D."/>
            <person name="Corkery R.W."/>
            <person name="Loughlin P.C."/>
            <person name="Scheer H."/>
            <person name="Willows R.D."/>
            <person name="Chen M."/>
        </authorList>
    </citation>
    <scope>NUCLEOTIDE SEQUENCE [LARGE SCALE GENOMIC DNA]</scope>
    <source>
        <strain evidence="2 3">C2206</strain>
    </source>
</reference>
<dbReference type="AlphaFoldDB" id="A0A1Z3HIS8"/>
<evidence type="ECO:0000313" key="3">
    <source>
        <dbReference type="Proteomes" id="UP000191901"/>
    </source>
</evidence>
<gene>
    <name evidence="2" type="ORF">XM38_011130</name>
</gene>
<dbReference type="OrthoDB" id="8617387at2"/>
<dbReference type="Gene3D" id="3.60.60.10">
    <property type="entry name" value="Penicillin V Acylase, Chain A"/>
    <property type="match status" value="1"/>
</dbReference>
<evidence type="ECO:0000259" key="1">
    <source>
        <dbReference type="Pfam" id="PF03417"/>
    </source>
</evidence>
<dbReference type="InterPro" id="IPR005079">
    <property type="entry name" value="Peptidase_C45_hydrolase"/>
</dbReference>
<dbReference type="RefSeq" id="WP_080806203.1">
    <property type="nucleotide sequence ID" value="NZ_CP021983.2"/>
</dbReference>
<sequence>MCSIFSRILDGQVIVGRNFDWIQLGDNLHFVPPTRLYGLTTYGLFLIEQFGSDRPLEGMNSQGLFMGMTGIHADNFSPRKHNDYPIRLDEFGAMRFVLERAATTPQAVAILDQAEIVPHGVEPYVRLQYFIVDRHGEFCVIAGQEQTVLKRLDAIPFAAITNFPLSLRDNVVCDRFATLQRALPSVIHVKEVMALVETVSTELTVYSCLYSLTQQTVSVCVERDFQSILNFSLDQEMAQGYGFYNFGQLKLMSPDRKDRFKDAQYEVQRGFA</sequence>
<proteinExistence type="predicted"/>
<dbReference type="Proteomes" id="UP000191901">
    <property type="component" value="Chromosome"/>
</dbReference>
<accession>A0A1Z3HIS8</accession>
<name>A0A1Z3HIS8_9CYAN</name>
<dbReference type="InterPro" id="IPR029055">
    <property type="entry name" value="Ntn_hydrolases_N"/>
</dbReference>
<keyword evidence="3" id="KW-1185">Reference proteome</keyword>
<dbReference type="KEGG" id="hhg:XM38_011130"/>
<dbReference type="Pfam" id="PF03417">
    <property type="entry name" value="AAT"/>
    <property type="match status" value="1"/>
</dbReference>
<feature type="domain" description="Peptidase C45 hydrolase" evidence="1">
    <location>
        <begin position="12"/>
        <end position="146"/>
    </location>
</feature>